<proteinExistence type="predicted"/>
<accession>A0A524RMN8</accession>
<evidence type="ECO:0000313" key="2">
    <source>
        <dbReference type="Proteomes" id="UP000317990"/>
    </source>
</evidence>
<gene>
    <name evidence="1" type="ORF">ERJ67_06870</name>
</gene>
<comment type="caution">
    <text evidence="1">The sequence shown here is derived from an EMBL/GenBank/DDBJ whole genome shotgun (WGS) entry which is preliminary data.</text>
</comment>
<dbReference type="AlphaFoldDB" id="A0A524RMN8"/>
<evidence type="ECO:0000313" key="1">
    <source>
        <dbReference type="EMBL" id="TGG91883.1"/>
    </source>
</evidence>
<organism evidence="1 2">
    <name type="scientific">Aphanocapsa feldmannii 277cV</name>
    <dbReference type="NCBI Taxonomy" id="2507553"/>
    <lineage>
        <taxon>Bacteria</taxon>
        <taxon>Bacillati</taxon>
        <taxon>Cyanobacteriota</taxon>
        <taxon>Cyanophyceae</taxon>
        <taxon>Oscillatoriophycideae</taxon>
        <taxon>Chroococcales</taxon>
        <taxon>Microcystaceae</taxon>
        <taxon>Aphanocapsa</taxon>
    </lineage>
</organism>
<name>A0A524RMN8_9CHRO</name>
<sequence length="62" mass="7008">MNEIDICRKQMLFWCIHQLQAAAGMAMKQKNPGALVSCIREPDALCGFGINSAGGYRHHYRR</sequence>
<protein>
    <submittedName>
        <fullName evidence="1">Uncharacterized protein</fullName>
    </submittedName>
</protein>
<dbReference type="EMBL" id="SRMO01000070">
    <property type="protein sequence ID" value="TGG91883.1"/>
    <property type="molecule type" value="Genomic_DNA"/>
</dbReference>
<dbReference type="Proteomes" id="UP000317990">
    <property type="component" value="Unassembled WGS sequence"/>
</dbReference>
<reference evidence="1 2" key="1">
    <citation type="journal article" date="2019" name="mSystems">
        <title>Life at home and on the roam: Genomic adaptions reflect the dual lifestyle of an intracellular, facultative symbiont.</title>
        <authorList>
            <person name="Burgsdorf I."/>
        </authorList>
    </citation>
    <scope>NUCLEOTIDE SEQUENCE [LARGE SCALE GENOMIC DNA]</scope>
    <source>
        <strain evidence="1">277cV</strain>
    </source>
</reference>